<dbReference type="GO" id="GO:0061630">
    <property type="term" value="F:ubiquitin protein ligase activity"/>
    <property type="evidence" value="ECO:0007669"/>
    <property type="project" value="UniProtKB-EC"/>
</dbReference>
<protein>
    <recommendedName>
        <fullName evidence="3">RING-type E3 ubiquitin transferase</fullName>
        <ecNumber evidence="3">2.3.2.27</ecNumber>
    </recommendedName>
</protein>
<evidence type="ECO:0000256" key="1">
    <source>
        <dbReference type="ARBA" id="ARBA00000900"/>
    </source>
</evidence>
<comment type="caution">
    <text evidence="8">The sequence shown here is derived from an EMBL/GenBank/DDBJ whole genome shotgun (WGS) entry which is preliminary data.</text>
</comment>
<evidence type="ECO:0000256" key="2">
    <source>
        <dbReference type="ARBA" id="ARBA00004906"/>
    </source>
</evidence>
<dbReference type="SUPFAM" id="SSF48371">
    <property type="entry name" value="ARM repeat"/>
    <property type="match status" value="1"/>
</dbReference>
<dbReference type="Pfam" id="PF25598">
    <property type="entry name" value="ARM_PUB"/>
    <property type="match status" value="1"/>
</dbReference>
<keyword evidence="6" id="KW-0812">Transmembrane</keyword>
<reference evidence="8 9" key="1">
    <citation type="submission" date="2019-12" db="EMBL/GenBank/DDBJ databases">
        <authorList>
            <person name="Alioto T."/>
            <person name="Alioto T."/>
            <person name="Gomez Garrido J."/>
        </authorList>
    </citation>
    <scope>NUCLEOTIDE SEQUENCE [LARGE SCALE GENOMIC DNA]</scope>
</reference>
<keyword evidence="6" id="KW-1133">Transmembrane helix</keyword>
<sequence length="1259" mass="141224">MGNDVAEDLEPLPSPLSIKVHCQMCSELLKLVTRISKIFPEIEAARPRCSSGIDSLCLLTNGIFKANALLQYCRESSKLYLALTGDAILSRCKKSAYLMEQSLSQIQNMVPITLASEISGIIFDLRSSTFYLDPSEEEAGKVLWELLHGYGSKTDTKEEDTLGSVRVVSLKLHITSQKALLIEKRSIKKLLDKFGKSDSCKRKILLFFLNLLNKYGNIIMKEKTDNSVVRHEDTVPSASSYDLSTEVERTKYMPDESQIDMLSSPIPPKEFICPLSMRLMYDPVVIASGQTFERVWIQRWFDEGQDTCPNTKVKLGHLTLTSNTGIKDIISKWCTAHGVSIPNPAMQAELVKSFVTSTNSIASLSCSLNDLYLPLDFHVSSDVLHSEITSAVNLLPMKKDNDSQRFQASASTQEMNMEFFAKISSLPWDSQCTMVEDVKRFLIGNDEACTMMSFGNFVQPLLRFMKDAHDIRDVEAQMTGCQLLLEFVQKCRYLFFFKVIIQLSFINGNILCGNLGIVYFLLNLIAISSCLYLVLLARIPEHVVRYKSAKAAIAIKFYSLKLPLQYLLLKLDQPSGRPPVMISLHCMECLLDNGSIVYKSCSHILDSENPSHLYARIKFFNWGKTFFLPFLKAVQISGIIFDLRSSTFYLDPSEEEAGKVLWELLHGYDSKTDTKEEDTLGSVRVVSLMLHITSQKALLIEKRSIKKLLDKFGKSDSRKRKILLFFLNLLNKYGNIIMKEKTDNSVVRHEDTVPSASSYDLSTEVERTKYMPDESQIDMLSSPIPPKEFICPLSMRLMYDPVVIASGQTFERVWIQRWFDEGHDTCPNTKVKLGHLTLTSNTGIKDIISKWCAAHGVSIPNPAMQAELVKSFVTSTNSIASLSCSLNDPYLPLDFSVSSDVLHSEITSAVNLLPMKMDNDSQRFQASASTQEMNMEFFAKISSLPWDSQCTMVEDVKHFLIGNDEACTMMSFGNFVQPLLRFMKDAHDIRDVEAQMTGCQLLLEFVQKCRKNISCIDEDACSLLGSYLDTEVGQQALAILEVLSLDQDSGYKIAASGALTGILNIVDTQIEELLEPALHILSNLLANSDIGSFLVPPAFVPKLVPLFENNTLARYCVTILKYLCDEEDARVSVAETDGCISSISKLLENESHEDQERAVEILLSLCSERVQYCQLVMAEGVIPGLVNVRANGNKKAKAMAMELLRILKEEFNTDGEYSGSDVGMECKVQNLPSKAPGIFSKIFSKRNPLTAKKEKKKEF</sequence>
<dbReference type="InterPro" id="IPR011989">
    <property type="entry name" value="ARM-like"/>
</dbReference>
<accession>A0A8S0V6J4</accession>
<dbReference type="SUPFAM" id="SSF57850">
    <property type="entry name" value="RING/U-box"/>
    <property type="match status" value="2"/>
</dbReference>
<dbReference type="PANTHER" id="PTHR23315">
    <property type="entry name" value="U BOX DOMAIN-CONTAINING"/>
    <property type="match status" value="1"/>
</dbReference>
<dbReference type="InterPro" id="IPR016024">
    <property type="entry name" value="ARM-type_fold"/>
</dbReference>
<dbReference type="Proteomes" id="UP000594638">
    <property type="component" value="Unassembled WGS sequence"/>
</dbReference>
<evidence type="ECO:0000256" key="5">
    <source>
        <dbReference type="ARBA" id="ARBA00022786"/>
    </source>
</evidence>
<comment type="catalytic activity">
    <reaction evidence="1">
        <text>S-ubiquitinyl-[E2 ubiquitin-conjugating enzyme]-L-cysteine + [acceptor protein]-L-lysine = [E2 ubiquitin-conjugating enzyme]-L-cysteine + N(6)-ubiquitinyl-[acceptor protein]-L-lysine.</text>
        <dbReference type="EC" id="2.3.2.27"/>
    </reaction>
</comment>
<evidence type="ECO:0000259" key="7">
    <source>
        <dbReference type="PROSITE" id="PS51698"/>
    </source>
</evidence>
<dbReference type="InterPro" id="IPR058678">
    <property type="entry name" value="ARM_PUB"/>
</dbReference>
<evidence type="ECO:0000256" key="4">
    <source>
        <dbReference type="ARBA" id="ARBA00022679"/>
    </source>
</evidence>
<dbReference type="EC" id="2.3.2.27" evidence="3"/>
<dbReference type="Gene3D" id="1.25.10.10">
    <property type="entry name" value="Leucine-rich Repeat Variant"/>
    <property type="match status" value="1"/>
</dbReference>
<proteinExistence type="predicted"/>
<evidence type="ECO:0000256" key="3">
    <source>
        <dbReference type="ARBA" id="ARBA00012483"/>
    </source>
</evidence>
<evidence type="ECO:0000256" key="6">
    <source>
        <dbReference type="SAM" id="Phobius"/>
    </source>
</evidence>
<dbReference type="EMBL" id="CACTIH010009173">
    <property type="protein sequence ID" value="CAA3026685.1"/>
    <property type="molecule type" value="Genomic_DNA"/>
</dbReference>
<evidence type="ECO:0000313" key="9">
    <source>
        <dbReference type="Proteomes" id="UP000594638"/>
    </source>
</evidence>
<keyword evidence="4" id="KW-0808">Transferase</keyword>
<feature type="domain" description="U-box" evidence="7">
    <location>
        <begin position="266"/>
        <end position="340"/>
    </location>
</feature>
<organism evidence="8 9">
    <name type="scientific">Olea europaea subsp. europaea</name>
    <dbReference type="NCBI Taxonomy" id="158383"/>
    <lineage>
        <taxon>Eukaryota</taxon>
        <taxon>Viridiplantae</taxon>
        <taxon>Streptophyta</taxon>
        <taxon>Embryophyta</taxon>
        <taxon>Tracheophyta</taxon>
        <taxon>Spermatophyta</taxon>
        <taxon>Magnoliopsida</taxon>
        <taxon>eudicotyledons</taxon>
        <taxon>Gunneridae</taxon>
        <taxon>Pentapetalae</taxon>
        <taxon>asterids</taxon>
        <taxon>lamiids</taxon>
        <taxon>Lamiales</taxon>
        <taxon>Oleaceae</taxon>
        <taxon>Oleeae</taxon>
        <taxon>Olea</taxon>
    </lineage>
</organism>
<dbReference type="GO" id="GO:0016567">
    <property type="term" value="P:protein ubiquitination"/>
    <property type="evidence" value="ECO:0007669"/>
    <property type="project" value="InterPro"/>
</dbReference>
<name>A0A8S0V6J4_OLEEU</name>
<feature type="domain" description="U-box" evidence="7">
    <location>
        <begin position="784"/>
        <end position="858"/>
    </location>
</feature>
<dbReference type="Pfam" id="PF04564">
    <property type="entry name" value="U-box"/>
    <property type="match status" value="2"/>
</dbReference>
<feature type="transmembrane region" description="Helical" evidence="6">
    <location>
        <begin position="517"/>
        <end position="539"/>
    </location>
</feature>
<dbReference type="AlphaFoldDB" id="A0A8S0V6J4"/>
<dbReference type="PANTHER" id="PTHR23315:SF240">
    <property type="entry name" value="U-BOX DOMAIN-CONTAINING PROTEIN 5"/>
    <property type="match status" value="1"/>
</dbReference>
<dbReference type="SMART" id="SM00504">
    <property type="entry name" value="Ubox"/>
    <property type="match status" value="2"/>
</dbReference>
<gene>
    <name evidence="8" type="ORF">OLEA9_A008524</name>
</gene>
<dbReference type="PROSITE" id="PS51698">
    <property type="entry name" value="U_BOX"/>
    <property type="match status" value="2"/>
</dbReference>
<dbReference type="InterPro" id="IPR003613">
    <property type="entry name" value="Ubox_domain"/>
</dbReference>
<dbReference type="OrthoDB" id="10064100at2759"/>
<dbReference type="CDD" id="cd16664">
    <property type="entry name" value="RING-Ubox_PUB"/>
    <property type="match status" value="2"/>
</dbReference>
<dbReference type="Gene3D" id="3.30.40.10">
    <property type="entry name" value="Zinc/RING finger domain, C3HC4 (zinc finger)"/>
    <property type="match status" value="2"/>
</dbReference>
<keyword evidence="6" id="KW-0472">Membrane</keyword>
<keyword evidence="5" id="KW-0833">Ubl conjugation pathway</keyword>
<dbReference type="InterPro" id="IPR045210">
    <property type="entry name" value="RING-Ubox_PUB"/>
</dbReference>
<dbReference type="InterPro" id="IPR013083">
    <property type="entry name" value="Znf_RING/FYVE/PHD"/>
</dbReference>
<dbReference type="Gramene" id="OE9A008524T1">
    <property type="protein sequence ID" value="OE9A008524C1"/>
    <property type="gene ID" value="OE9A008524"/>
</dbReference>
<evidence type="ECO:0000313" key="8">
    <source>
        <dbReference type="EMBL" id="CAA3026685.1"/>
    </source>
</evidence>
<keyword evidence="9" id="KW-1185">Reference proteome</keyword>
<comment type="pathway">
    <text evidence="2">Protein modification; protein ubiquitination.</text>
</comment>